<comment type="caution">
    <text evidence="3">The sequence shown here is derived from an EMBL/GenBank/DDBJ whole genome shotgun (WGS) entry which is preliminary data.</text>
</comment>
<keyword evidence="4" id="KW-1185">Reference proteome</keyword>
<accession>A0A840WLF1</accession>
<evidence type="ECO:0000259" key="2">
    <source>
        <dbReference type="Pfam" id="PF20066"/>
    </source>
</evidence>
<feature type="domain" description="Glyoxalase-related protein" evidence="2">
    <location>
        <begin position="1"/>
        <end position="141"/>
    </location>
</feature>
<name>A0A840WLF1_9RHOB</name>
<dbReference type="RefSeq" id="WP_184009077.1">
    <property type="nucleotide sequence ID" value="NZ_JACIJS010000002.1"/>
</dbReference>
<sequence>MTQSLPTLAQAKQQARTYRTAQAAKGIALSHADALEAVAHALGFRDWNGLHAAIAEMPPEGVQLGAEVTGRYLSQPFTGRVTHLALVRPGWFRVEVQLDAPVDVIQFDSMSNWRSRVRGVIGPDGHTKERTSDGSPHLELTLR</sequence>
<evidence type="ECO:0000256" key="1">
    <source>
        <dbReference type="SAM" id="MobiDB-lite"/>
    </source>
</evidence>
<evidence type="ECO:0000313" key="3">
    <source>
        <dbReference type="EMBL" id="MBB5514973.1"/>
    </source>
</evidence>
<dbReference type="EMBL" id="JACIJS010000002">
    <property type="protein sequence ID" value="MBB5514973.1"/>
    <property type="molecule type" value="Genomic_DNA"/>
</dbReference>
<reference evidence="3 4" key="1">
    <citation type="submission" date="2020-08" db="EMBL/GenBank/DDBJ databases">
        <title>Genomic Encyclopedia of Type Strains, Phase IV (KMG-IV): sequencing the most valuable type-strain genomes for metagenomic binning, comparative biology and taxonomic classification.</title>
        <authorList>
            <person name="Goeker M."/>
        </authorList>
    </citation>
    <scope>NUCLEOTIDE SEQUENCE [LARGE SCALE GENOMIC DNA]</scope>
    <source>
        <strain evidence="3 4">DSM 103377</strain>
    </source>
</reference>
<dbReference type="Pfam" id="PF20066">
    <property type="entry name" value="Glyoxalase_8"/>
    <property type="match status" value="1"/>
</dbReference>
<organism evidence="3 4">
    <name type="scientific">Rubricella aquisinus</name>
    <dbReference type="NCBI Taxonomy" id="2028108"/>
    <lineage>
        <taxon>Bacteria</taxon>
        <taxon>Pseudomonadati</taxon>
        <taxon>Pseudomonadota</taxon>
        <taxon>Alphaproteobacteria</taxon>
        <taxon>Rhodobacterales</taxon>
        <taxon>Paracoccaceae</taxon>
        <taxon>Rubricella</taxon>
    </lineage>
</organism>
<dbReference type="InterPro" id="IPR045517">
    <property type="entry name" value="Glyoxalase_8"/>
</dbReference>
<dbReference type="AlphaFoldDB" id="A0A840WLF1"/>
<evidence type="ECO:0000313" key="4">
    <source>
        <dbReference type="Proteomes" id="UP000553766"/>
    </source>
</evidence>
<feature type="region of interest" description="Disordered" evidence="1">
    <location>
        <begin position="121"/>
        <end position="143"/>
    </location>
</feature>
<proteinExistence type="predicted"/>
<gene>
    <name evidence="3" type="ORF">FHS89_000979</name>
</gene>
<dbReference type="Proteomes" id="UP000553766">
    <property type="component" value="Unassembled WGS sequence"/>
</dbReference>
<protein>
    <recommendedName>
        <fullName evidence="2">Glyoxalase-related protein domain-containing protein</fullName>
    </recommendedName>
</protein>